<evidence type="ECO:0000256" key="3">
    <source>
        <dbReference type="ARBA" id="ARBA00022490"/>
    </source>
</evidence>
<evidence type="ECO:0000256" key="6">
    <source>
        <dbReference type="ARBA" id="ARBA00023125"/>
    </source>
</evidence>
<dbReference type="AlphaFoldDB" id="A0ABD3VGF2"/>
<keyword evidence="6" id="KW-0238">DNA-binding</keyword>
<comment type="caution">
    <text evidence="11">The sequence shown here is derived from an EMBL/GenBank/DDBJ whole genome shotgun (WGS) entry which is preliminary data.</text>
</comment>
<dbReference type="Proteomes" id="UP001634394">
    <property type="component" value="Unassembled WGS sequence"/>
</dbReference>
<proteinExistence type="predicted"/>
<dbReference type="SUPFAM" id="SSF81296">
    <property type="entry name" value="E set domains"/>
    <property type="match status" value="1"/>
</dbReference>
<feature type="region of interest" description="Disordered" evidence="9">
    <location>
        <begin position="155"/>
        <end position="191"/>
    </location>
</feature>
<feature type="domain" description="RHD" evidence="10">
    <location>
        <begin position="353"/>
        <end position="532"/>
    </location>
</feature>
<dbReference type="SMART" id="SM00429">
    <property type="entry name" value="IPT"/>
    <property type="match status" value="1"/>
</dbReference>
<feature type="region of interest" description="Disordered" evidence="9">
    <location>
        <begin position="679"/>
        <end position="775"/>
    </location>
</feature>
<dbReference type="EMBL" id="JBJQND010000012">
    <property type="protein sequence ID" value="KAL3860118.1"/>
    <property type="molecule type" value="Genomic_DNA"/>
</dbReference>
<keyword evidence="7" id="KW-0804">Transcription</keyword>
<evidence type="ECO:0000256" key="4">
    <source>
        <dbReference type="ARBA" id="ARBA00022553"/>
    </source>
</evidence>
<dbReference type="SUPFAM" id="SSF49417">
    <property type="entry name" value="p53-like transcription factors"/>
    <property type="match status" value="1"/>
</dbReference>
<accession>A0ABD3VGF2</accession>
<keyword evidence="3" id="KW-0963">Cytoplasm</keyword>
<name>A0ABD3VGF2_SINWO</name>
<keyword evidence="4" id="KW-0597">Phosphoprotein</keyword>
<dbReference type="InterPro" id="IPR011539">
    <property type="entry name" value="RHD_DNA_bind_dom"/>
</dbReference>
<reference evidence="11 12" key="1">
    <citation type="submission" date="2024-11" db="EMBL/GenBank/DDBJ databases">
        <title>Chromosome-level genome assembly of the freshwater bivalve Anodonta woodiana.</title>
        <authorList>
            <person name="Chen X."/>
        </authorList>
    </citation>
    <scope>NUCLEOTIDE SEQUENCE [LARGE SCALE GENOMIC DNA]</scope>
    <source>
        <strain evidence="11">MN2024</strain>
        <tissue evidence="11">Gills</tissue>
    </source>
</reference>
<feature type="compositionally biased region" description="Low complexity" evidence="9">
    <location>
        <begin position="895"/>
        <end position="906"/>
    </location>
</feature>
<keyword evidence="12" id="KW-1185">Reference proteome</keyword>
<dbReference type="PANTHER" id="PTHR12533:SF7">
    <property type="entry name" value="NFAT NUCLEAR FACTOR, ISOFORM B"/>
    <property type="match status" value="1"/>
</dbReference>
<evidence type="ECO:0000313" key="12">
    <source>
        <dbReference type="Proteomes" id="UP001634394"/>
    </source>
</evidence>
<evidence type="ECO:0000256" key="7">
    <source>
        <dbReference type="ARBA" id="ARBA00023163"/>
    </source>
</evidence>
<dbReference type="InterPro" id="IPR037059">
    <property type="entry name" value="RHD_DNA_bind_dom_sf"/>
</dbReference>
<evidence type="ECO:0000256" key="1">
    <source>
        <dbReference type="ARBA" id="ARBA00004123"/>
    </source>
</evidence>
<dbReference type="InterPro" id="IPR013783">
    <property type="entry name" value="Ig-like_fold"/>
</dbReference>
<evidence type="ECO:0000256" key="9">
    <source>
        <dbReference type="SAM" id="MobiDB-lite"/>
    </source>
</evidence>
<organism evidence="11 12">
    <name type="scientific">Sinanodonta woodiana</name>
    <name type="common">Chinese pond mussel</name>
    <name type="synonym">Anodonta woodiana</name>
    <dbReference type="NCBI Taxonomy" id="1069815"/>
    <lineage>
        <taxon>Eukaryota</taxon>
        <taxon>Metazoa</taxon>
        <taxon>Spiralia</taxon>
        <taxon>Lophotrochozoa</taxon>
        <taxon>Mollusca</taxon>
        <taxon>Bivalvia</taxon>
        <taxon>Autobranchia</taxon>
        <taxon>Heteroconchia</taxon>
        <taxon>Palaeoheterodonta</taxon>
        <taxon>Unionida</taxon>
        <taxon>Unionoidea</taxon>
        <taxon>Unionidae</taxon>
        <taxon>Unioninae</taxon>
        <taxon>Sinanodonta</taxon>
    </lineage>
</organism>
<gene>
    <name evidence="11" type="ORF">ACJMK2_010284</name>
</gene>
<feature type="region of interest" description="Disordered" evidence="9">
    <location>
        <begin position="836"/>
        <end position="907"/>
    </location>
</feature>
<dbReference type="Pfam" id="PF16179">
    <property type="entry name" value="RHD_dimer"/>
    <property type="match status" value="1"/>
</dbReference>
<dbReference type="PROSITE" id="PS50254">
    <property type="entry name" value="REL_2"/>
    <property type="match status" value="1"/>
</dbReference>
<protein>
    <recommendedName>
        <fullName evidence="10">RHD domain-containing protein</fullName>
    </recommendedName>
</protein>
<evidence type="ECO:0000256" key="8">
    <source>
        <dbReference type="ARBA" id="ARBA00023242"/>
    </source>
</evidence>
<sequence>MDLQNQESHEILNDLLQTFHSVCQSDSVLTHQQRDTDLDIQMSTQDYSIHRDSHVGTTSSSFFPVVSSVNDLFPSVTLGSIISSTGIEFNSNVASTMVDSFISSPTPTTCTASTFVNTSKTHGLVDVTSCAEPLHIHVDKPSSMLEKLLTGNHGISDANMTGSNSSASMSSPDTQVNSPSPVSSSNNSPFTNFDTNTQSTMIEKAERLHLDSDSFIGTIDDISSDILIGWNEMSSINSVAPKSAKVQKCDENMDAPTALLSQQPSVEKVFDVGEAVSSSEFIFAKFGAEHVSDNLFKFGHNRPTSSTNSATSPRVGMPLSDFVNEQPVETTQSRSRANHSGMSSRASSQRKTTKEPILNQQFPSKVCNYELKMLDQPEEQHRARYLTEGSRGAVKNRSQQGNPVVKLFGHNEPAVVQIFVGNDTGKTRPHGFYQACKVCGKNSTPCTDKDIDGTTVIEVELKPSSDMTAVIDCVGILKLRNADVEQRIGIAKAKKKSTKARLIFRTTFQKPDGSSITLQVASSTILCTQPAGQPEICKMSIRETLMSGGDELFIIGKNFLKGAKVMFQQPRDGEDGGFKWEEEGEIDKDYFQPTHIICKVPPYGEQILTGPVVVQVVVNSGGKVSDPQTFTYKPEVTVKQETPMETDQQGGVKRNFSFVAPEALELNQQIQNSQNADAMFQLPPGSIPAISRIDSPPTPMDESHVHSHHSRKSSFSSQVQSNDSPNHDYFNPPSHEQPSPASSTDIPHNSQTPLPSPFHSPQSIVNSPKDGMSDQHGIQQCLMQAMTNGGQQSVQLQQHPEQMQHVQHFQQQHVQQQQQHMQQHQHNMNTQQHIHQQAQMQQQQFQNHVEHLQQQQQQQEQQQLQQHQPMQIPGYQIGSPLVQIPNVASPPSFHQQQQQQQQQAQQSGVGLLQQYNGLVPGSLQDANNSLGNIQNSFNGAMFNGQTHANPSIIPKHEAAGSSVLSAMTMASLASNSGGPQIIICPAGSTGLPGTMSNSMQAPPSIVIMPGSGPNSNTMESLLRTILGNLTQPQQPQQQQQQQQQRQ</sequence>
<dbReference type="InterPro" id="IPR002909">
    <property type="entry name" value="IPT_dom"/>
</dbReference>
<keyword evidence="8" id="KW-0539">Nucleus</keyword>
<dbReference type="InterPro" id="IPR008366">
    <property type="entry name" value="NFAT"/>
</dbReference>
<feature type="compositionally biased region" description="Polar residues" evidence="9">
    <location>
        <begin position="327"/>
        <end position="350"/>
    </location>
</feature>
<feature type="region of interest" description="Disordered" evidence="9">
    <location>
        <begin position="325"/>
        <end position="359"/>
    </location>
</feature>
<comment type="subcellular location">
    <subcellularLocation>
        <location evidence="2">Cytoplasm</location>
    </subcellularLocation>
    <subcellularLocation>
        <location evidence="1">Nucleus</location>
    </subcellularLocation>
</comment>
<keyword evidence="5" id="KW-0805">Transcription regulation</keyword>
<evidence type="ECO:0000256" key="2">
    <source>
        <dbReference type="ARBA" id="ARBA00004496"/>
    </source>
</evidence>
<dbReference type="GO" id="GO:0005737">
    <property type="term" value="C:cytoplasm"/>
    <property type="evidence" value="ECO:0007669"/>
    <property type="project" value="UniProtKB-SubCell"/>
</dbReference>
<dbReference type="GO" id="GO:0005634">
    <property type="term" value="C:nucleus"/>
    <property type="evidence" value="ECO:0007669"/>
    <property type="project" value="UniProtKB-SubCell"/>
</dbReference>
<feature type="compositionally biased region" description="Low complexity" evidence="9">
    <location>
        <begin position="163"/>
        <end position="189"/>
    </location>
</feature>
<dbReference type="Gene3D" id="2.60.40.340">
    <property type="entry name" value="Rel homology domain (RHD), DNA-binding domain"/>
    <property type="match status" value="1"/>
</dbReference>
<dbReference type="InterPro" id="IPR014756">
    <property type="entry name" value="Ig_E-set"/>
</dbReference>
<dbReference type="PANTHER" id="PTHR12533">
    <property type="entry name" value="NFAT"/>
    <property type="match status" value="1"/>
</dbReference>
<dbReference type="GO" id="GO:0003677">
    <property type="term" value="F:DNA binding"/>
    <property type="evidence" value="ECO:0007669"/>
    <property type="project" value="UniProtKB-KW"/>
</dbReference>
<dbReference type="InterPro" id="IPR032397">
    <property type="entry name" value="RHD_dimer"/>
</dbReference>
<evidence type="ECO:0000313" key="11">
    <source>
        <dbReference type="EMBL" id="KAL3860118.1"/>
    </source>
</evidence>
<dbReference type="Gene3D" id="2.60.40.10">
    <property type="entry name" value="Immunoglobulins"/>
    <property type="match status" value="1"/>
</dbReference>
<dbReference type="Pfam" id="PF00554">
    <property type="entry name" value="RHD_DNA_bind"/>
    <property type="match status" value="1"/>
</dbReference>
<dbReference type="FunFam" id="2.60.40.340:FF:000002">
    <property type="entry name" value="Nuclear factor of activated T-cells 5, tonicity-responsive"/>
    <property type="match status" value="1"/>
</dbReference>
<evidence type="ECO:0000259" key="10">
    <source>
        <dbReference type="PROSITE" id="PS50254"/>
    </source>
</evidence>
<dbReference type="PRINTS" id="PR01789">
    <property type="entry name" value="NUCFACTORATC"/>
</dbReference>
<evidence type="ECO:0000256" key="5">
    <source>
        <dbReference type="ARBA" id="ARBA00023015"/>
    </source>
</evidence>
<feature type="compositionally biased region" description="Polar residues" evidence="9">
    <location>
        <begin position="734"/>
        <end position="766"/>
    </location>
</feature>
<dbReference type="GO" id="GO:0006355">
    <property type="term" value="P:regulation of DNA-templated transcription"/>
    <property type="evidence" value="ECO:0007669"/>
    <property type="project" value="UniProtKB-ARBA"/>
</dbReference>
<feature type="compositionally biased region" description="Low complexity" evidence="9">
    <location>
        <begin position="836"/>
        <end position="871"/>
    </location>
</feature>
<dbReference type="InterPro" id="IPR008967">
    <property type="entry name" value="p53-like_TF_DNA-bd_sf"/>
</dbReference>